<dbReference type="PATRIC" id="fig|1031711.3.peg.562"/>
<evidence type="ECO:0000256" key="1">
    <source>
        <dbReference type="SAM" id="MobiDB-lite"/>
    </source>
</evidence>
<dbReference type="EMBL" id="CP002819">
    <property type="protein sequence ID" value="AEG67883.1"/>
    <property type="molecule type" value="Genomic_DNA"/>
</dbReference>
<reference evidence="2 3" key="1">
    <citation type="journal article" date="2011" name="J. Bacteriol.">
        <title>Complete genome sequence of the plant pathogen Ralstonia solanacearum strain Po82.</title>
        <authorList>
            <person name="Xu J."/>
            <person name="Zheng H.J."/>
            <person name="Liu L."/>
            <person name="Pan Z.C."/>
            <person name="Prior P."/>
            <person name="Tang B."/>
            <person name="Xu J.S."/>
            <person name="Zhang H."/>
            <person name="Tian Q."/>
            <person name="Zhang L.Q."/>
            <person name="Feng J."/>
        </authorList>
    </citation>
    <scope>NUCLEOTIDE SEQUENCE [LARGE SCALE GENOMIC DNA]</scope>
    <source>
        <strain evidence="2 3">Po82</strain>
    </source>
</reference>
<evidence type="ECO:0000313" key="2">
    <source>
        <dbReference type="EMBL" id="AEG67883.1"/>
    </source>
</evidence>
<protein>
    <submittedName>
        <fullName evidence="2">Uncharacterized protein</fullName>
    </submittedName>
</protein>
<evidence type="ECO:0000313" key="3">
    <source>
        <dbReference type="Proteomes" id="UP000007953"/>
    </source>
</evidence>
<dbReference type="HOGENOM" id="CLU_3238597_0_0_4"/>
<dbReference type="AlphaFoldDB" id="F6FY78"/>
<organism evidence="2 3">
    <name type="scientific">Ralstonia solanacearum (strain Po82)</name>
    <dbReference type="NCBI Taxonomy" id="1031711"/>
    <lineage>
        <taxon>Bacteria</taxon>
        <taxon>Pseudomonadati</taxon>
        <taxon>Pseudomonadota</taxon>
        <taxon>Betaproteobacteria</taxon>
        <taxon>Burkholderiales</taxon>
        <taxon>Burkholderiaceae</taxon>
        <taxon>Ralstonia</taxon>
        <taxon>Ralstonia solanacearum species complex</taxon>
    </lineage>
</organism>
<gene>
    <name evidence="2" type="ordered locus">RSPO_c00580</name>
</gene>
<accession>F6FY78</accession>
<dbReference type="Proteomes" id="UP000007953">
    <property type="component" value="Chromosome"/>
</dbReference>
<sequence>MSDCAVLGHGVSEKSSGFLTDGRRRQIRPATGWRRPGAKNAPG</sequence>
<name>F6FY78_RALS8</name>
<dbReference type="KEGG" id="rsn:RSPO_c00580"/>
<feature type="region of interest" description="Disordered" evidence="1">
    <location>
        <begin position="1"/>
        <end position="43"/>
    </location>
</feature>
<proteinExistence type="predicted"/>